<gene>
    <name evidence="7" type="ORF">D9613_007606</name>
</gene>
<reference evidence="7 8" key="1">
    <citation type="submission" date="2019-12" db="EMBL/GenBank/DDBJ databases">
        <authorList>
            <person name="Floudas D."/>
            <person name="Bentzer J."/>
            <person name="Ahren D."/>
            <person name="Johansson T."/>
            <person name="Persson P."/>
            <person name="Tunlid A."/>
        </authorList>
    </citation>
    <scope>NUCLEOTIDE SEQUENCE [LARGE SCALE GENOMIC DNA]</scope>
    <source>
        <strain evidence="7 8">CBS 102.39</strain>
    </source>
</reference>
<dbReference type="InterPro" id="IPR036249">
    <property type="entry name" value="Thioredoxin-like_sf"/>
</dbReference>
<keyword evidence="5" id="KW-0560">Oxidoreductase</keyword>
<organism evidence="7 8">
    <name type="scientific">Agrocybe pediades</name>
    <dbReference type="NCBI Taxonomy" id="84607"/>
    <lineage>
        <taxon>Eukaryota</taxon>
        <taxon>Fungi</taxon>
        <taxon>Dikarya</taxon>
        <taxon>Basidiomycota</taxon>
        <taxon>Agaricomycotina</taxon>
        <taxon>Agaricomycetes</taxon>
        <taxon>Agaricomycetidae</taxon>
        <taxon>Agaricales</taxon>
        <taxon>Agaricineae</taxon>
        <taxon>Strophariaceae</taxon>
        <taxon>Agrocybe</taxon>
    </lineage>
</organism>
<dbReference type="GO" id="GO:0071949">
    <property type="term" value="F:FAD binding"/>
    <property type="evidence" value="ECO:0007669"/>
    <property type="project" value="InterPro"/>
</dbReference>
<name>A0A8H4VN66_9AGAR</name>
<dbReference type="SUPFAM" id="SSF51905">
    <property type="entry name" value="FAD/NAD(P)-binding domain"/>
    <property type="match status" value="1"/>
</dbReference>
<evidence type="ECO:0000259" key="6">
    <source>
        <dbReference type="Pfam" id="PF01494"/>
    </source>
</evidence>
<keyword evidence="8" id="KW-1185">Reference proteome</keyword>
<sequence length="554" mass="60829">MPVDTSAPEILIVGSGPSGLVLALSLLRNGVPVRVIEKNKTYPSSGTYRSAQPRSLETLESLGILDEVLRRAINVSPMSFYKMPEGVEVEKEYYMIPHLDPTPSQPYRNPLILGQDNLDKILRAELEKLGCHVELGAELKSFDQDDEHVRVKIVKYSLEDEAAPPVEEEATYKWVIGADGARGVVRKQLGLSFLGETTEQRMITGDLMVEGLSPNKWHMWGDLSTFITSIRPTETEGLFNFIIGGGQVGDVRDVAANEVKLKELLKKSTGNREDIKWGKVVCAFPYIINVRMVDNFKKGRVFVTGDAAHIHSPTGGQGMNTGVQDSFNLGWKLALVMKGLAPQSLLDSFNEERLPVVSEMLNITNEYLKKTIAKNDEAAWDRRGSVNQLGVNYRGSPIVVDEESELQGVDHWAAGSRYNSVDGRVLAGDRAPDASGLIRIGKGDAAQTRLFTLLKPTQHTILIFAEKVDYHTILPALSHYPRDSVHPIVVVPSGGSSTDSNVDAVEDKDGHAHAAYNVTDPASSIFVIRPDGVVGARVTTAEALERYFRGIFKA</sequence>
<dbReference type="InterPro" id="IPR036188">
    <property type="entry name" value="FAD/NAD-bd_sf"/>
</dbReference>
<evidence type="ECO:0000256" key="5">
    <source>
        <dbReference type="ARBA" id="ARBA00023002"/>
    </source>
</evidence>
<dbReference type="InterPro" id="IPR002938">
    <property type="entry name" value="FAD-bd"/>
</dbReference>
<evidence type="ECO:0000256" key="2">
    <source>
        <dbReference type="ARBA" id="ARBA00007801"/>
    </source>
</evidence>
<dbReference type="Gene3D" id="3.50.50.60">
    <property type="entry name" value="FAD/NAD(P)-binding domain"/>
    <property type="match status" value="1"/>
</dbReference>
<dbReference type="Gene3D" id="3.40.30.20">
    <property type="match status" value="1"/>
</dbReference>
<comment type="cofactor">
    <cofactor evidence="1">
        <name>FAD</name>
        <dbReference type="ChEBI" id="CHEBI:57692"/>
    </cofactor>
</comment>
<dbReference type="EMBL" id="JAACJL010000045">
    <property type="protein sequence ID" value="KAF4613994.1"/>
    <property type="molecule type" value="Genomic_DNA"/>
</dbReference>
<comment type="caution">
    <text evidence="7">The sequence shown here is derived from an EMBL/GenBank/DDBJ whole genome shotgun (WGS) entry which is preliminary data.</text>
</comment>
<proteinExistence type="inferred from homology"/>
<evidence type="ECO:0000313" key="8">
    <source>
        <dbReference type="Proteomes" id="UP000521872"/>
    </source>
</evidence>
<keyword evidence="4" id="KW-0274">FAD</keyword>
<evidence type="ECO:0000256" key="1">
    <source>
        <dbReference type="ARBA" id="ARBA00001974"/>
    </source>
</evidence>
<dbReference type="AlphaFoldDB" id="A0A8H4VN66"/>
<evidence type="ECO:0000256" key="4">
    <source>
        <dbReference type="ARBA" id="ARBA00022827"/>
    </source>
</evidence>
<dbReference type="InterPro" id="IPR050641">
    <property type="entry name" value="RIFMO-like"/>
</dbReference>
<comment type="similarity">
    <text evidence="2">Belongs to the PheA/TfdB FAD monooxygenase family.</text>
</comment>
<evidence type="ECO:0000313" key="7">
    <source>
        <dbReference type="EMBL" id="KAF4613994.1"/>
    </source>
</evidence>
<feature type="domain" description="FAD-binding" evidence="6">
    <location>
        <begin position="9"/>
        <end position="361"/>
    </location>
</feature>
<dbReference type="GO" id="GO:0016709">
    <property type="term" value="F:oxidoreductase activity, acting on paired donors, with incorporation or reduction of molecular oxygen, NAD(P)H as one donor, and incorporation of one atom of oxygen"/>
    <property type="evidence" value="ECO:0007669"/>
    <property type="project" value="UniProtKB-ARBA"/>
</dbReference>
<dbReference type="Proteomes" id="UP000521872">
    <property type="component" value="Unassembled WGS sequence"/>
</dbReference>
<protein>
    <recommendedName>
        <fullName evidence="6">FAD-binding domain-containing protein</fullName>
    </recommendedName>
</protein>
<evidence type="ECO:0000256" key="3">
    <source>
        <dbReference type="ARBA" id="ARBA00022630"/>
    </source>
</evidence>
<dbReference type="Gene3D" id="3.30.70.2450">
    <property type="match status" value="1"/>
</dbReference>
<dbReference type="Pfam" id="PF01494">
    <property type="entry name" value="FAD_binding_3"/>
    <property type="match status" value="1"/>
</dbReference>
<accession>A0A8H4VN66</accession>
<dbReference type="PANTHER" id="PTHR43004">
    <property type="entry name" value="TRK SYSTEM POTASSIUM UPTAKE PROTEIN"/>
    <property type="match status" value="1"/>
</dbReference>
<dbReference type="PANTHER" id="PTHR43004:SF19">
    <property type="entry name" value="BINDING MONOOXYGENASE, PUTATIVE (JCVI)-RELATED"/>
    <property type="match status" value="1"/>
</dbReference>
<dbReference type="InterPro" id="IPR038220">
    <property type="entry name" value="PHOX_C_sf"/>
</dbReference>
<dbReference type="PRINTS" id="PR00420">
    <property type="entry name" value="RNGMNOXGNASE"/>
</dbReference>
<dbReference type="SUPFAM" id="SSF52833">
    <property type="entry name" value="Thioredoxin-like"/>
    <property type="match status" value="1"/>
</dbReference>
<keyword evidence="3" id="KW-0285">Flavoprotein</keyword>